<dbReference type="EMBL" id="JACVEL010000001">
    <property type="protein sequence ID" value="MBC9810854.1"/>
    <property type="molecule type" value="Genomic_DNA"/>
</dbReference>
<dbReference type="PROSITE" id="PS51257">
    <property type="entry name" value="PROKAR_LIPOPROTEIN"/>
    <property type="match status" value="1"/>
</dbReference>
<name>A0A8J6TS75_9FLAO</name>
<sequence>MKTYSIFSLLLVFALLSCEKEIDVDLNDSNPKLVIEANYVANDSIVMVKVSKTGSYFDNYTTNPVNDAVITIRENNGTETIVPLSADGYYELANYIPTSGATYTIKVTHEGVDYSADSKLMPTLQFLPSTYVYQEESLFSDAGYWITYRFQDYSGVGNCYKLITTYGGERYDKFGEFSTGSDAYTDGNLIERPLIEAFQAGDTILLELQSINQRVYDYYSQLSSNTSSFTAAAGNPDYFWSNNALGYFSAYSYSTEEVIIVE</sequence>
<protein>
    <submittedName>
        <fullName evidence="1">DUF4249 domain-containing protein</fullName>
    </submittedName>
</protein>
<accession>A0A8J6TS75</accession>
<dbReference type="Pfam" id="PF14054">
    <property type="entry name" value="DUF4249"/>
    <property type="match status" value="1"/>
</dbReference>
<evidence type="ECO:0000313" key="1">
    <source>
        <dbReference type="EMBL" id="MBC9810854.1"/>
    </source>
</evidence>
<comment type="caution">
    <text evidence="1">The sequence shown here is derived from an EMBL/GenBank/DDBJ whole genome shotgun (WGS) entry which is preliminary data.</text>
</comment>
<gene>
    <name evidence="1" type="ORF">H9Y05_00050</name>
</gene>
<proteinExistence type="predicted"/>
<dbReference type="RefSeq" id="WP_216713154.1">
    <property type="nucleotide sequence ID" value="NZ_JACVEL010000001.1"/>
</dbReference>
<dbReference type="InterPro" id="IPR025345">
    <property type="entry name" value="DUF4249"/>
</dbReference>
<evidence type="ECO:0000313" key="2">
    <source>
        <dbReference type="Proteomes" id="UP000652681"/>
    </source>
</evidence>
<keyword evidence="2" id="KW-1185">Reference proteome</keyword>
<dbReference type="Proteomes" id="UP000652681">
    <property type="component" value="Unassembled WGS sequence"/>
</dbReference>
<organism evidence="1 2">
    <name type="scientific">Taishania pollutisoli</name>
    <dbReference type="NCBI Taxonomy" id="2766479"/>
    <lineage>
        <taxon>Bacteria</taxon>
        <taxon>Pseudomonadati</taxon>
        <taxon>Bacteroidota</taxon>
        <taxon>Flavobacteriia</taxon>
        <taxon>Flavobacteriales</taxon>
        <taxon>Crocinitomicaceae</taxon>
        <taxon>Taishania</taxon>
    </lineage>
</organism>
<dbReference type="AlphaFoldDB" id="A0A8J6TS75"/>
<reference evidence="1" key="1">
    <citation type="submission" date="2020-09" db="EMBL/GenBank/DDBJ databases">
        <title>Taishania pollutisoli gen. nov., sp. nov., Isolated from Tetrabromobisphenol A-Contaminated Soil.</title>
        <authorList>
            <person name="Chen Q."/>
        </authorList>
    </citation>
    <scope>NUCLEOTIDE SEQUENCE</scope>
    <source>
        <strain evidence="1">CZZ-1</strain>
    </source>
</reference>